<organism evidence="2 3">
    <name type="scientific">Gordonia jinhuaensis</name>
    <dbReference type="NCBI Taxonomy" id="1517702"/>
    <lineage>
        <taxon>Bacteria</taxon>
        <taxon>Bacillati</taxon>
        <taxon>Actinomycetota</taxon>
        <taxon>Actinomycetes</taxon>
        <taxon>Mycobacteriales</taxon>
        <taxon>Gordoniaceae</taxon>
        <taxon>Gordonia</taxon>
    </lineage>
</organism>
<dbReference type="EMBL" id="BMGC01000016">
    <property type="protein sequence ID" value="GGB35199.1"/>
    <property type="molecule type" value="Genomic_DNA"/>
</dbReference>
<sequence length="304" mass="32300">MGRWGSATVSSDGCWSTIICTGSERAALGDTSDPGWVLGCRLGLGHRGNHATDAEVVPRYDRRRWLEWNDVDDHALSLIERNPCPVTNTAGTSCMLFADHPGVHWFARTNGHAPAPAMPPQPRIDTMPRLSVPHTAMLTENPAVVEESAGREDAEPENAARENVGSEDASPEQQAAPATDPDAPDTRPFRSLAGRASPVDRPAQRRRPDASRHEAPAERPDGLRARPEGGRRYKPDVDAESAPAVGSHEASAGDLVAVTGSRHARPGAAEESVGPEPGNRAELGAALDALAAALTQLAQAIRKM</sequence>
<keyword evidence="3" id="KW-1185">Reference proteome</keyword>
<dbReference type="AlphaFoldDB" id="A0A916T835"/>
<accession>A0A916T835</accession>
<dbReference type="Proteomes" id="UP000621454">
    <property type="component" value="Unassembled WGS sequence"/>
</dbReference>
<comment type="caution">
    <text evidence="2">The sequence shown here is derived from an EMBL/GenBank/DDBJ whole genome shotgun (WGS) entry which is preliminary data.</text>
</comment>
<name>A0A916T835_9ACTN</name>
<evidence type="ECO:0000313" key="3">
    <source>
        <dbReference type="Proteomes" id="UP000621454"/>
    </source>
</evidence>
<reference evidence="2" key="1">
    <citation type="journal article" date="2014" name="Int. J. Syst. Evol. Microbiol.">
        <title>Complete genome sequence of Corynebacterium casei LMG S-19264T (=DSM 44701T), isolated from a smear-ripened cheese.</title>
        <authorList>
            <consortium name="US DOE Joint Genome Institute (JGI-PGF)"/>
            <person name="Walter F."/>
            <person name="Albersmeier A."/>
            <person name="Kalinowski J."/>
            <person name="Ruckert C."/>
        </authorList>
    </citation>
    <scope>NUCLEOTIDE SEQUENCE</scope>
    <source>
        <strain evidence="2">CGMCC 1.12827</strain>
    </source>
</reference>
<feature type="compositionally biased region" description="Basic and acidic residues" evidence="1">
    <location>
        <begin position="202"/>
        <end position="237"/>
    </location>
</feature>
<evidence type="ECO:0000256" key="1">
    <source>
        <dbReference type="SAM" id="MobiDB-lite"/>
    </source>
</evidence>
<reference evidence="2" key="2">
    <citation type="submission" date="2020-09" db="EMBL/GenBank/DDBJ databases">
        <authorList>
            <person name="Sun Q."/>
            <person name="Zhou Y."/>
        </authorList>
    </citation>
    <scope>NUCLEOTIDE SEQUENCE</scope>
    <source>
        <strain evidence="2">CGMCC 1.12827</strain>
    </source>
</reference>
<protein>
    <submittedName>
        <fullName evidence="2">Uncharacterized protein</fullName>
    </submittedName>
</protein>
<proteinExistence type="predicted"/>
<feature type="region of interest" description="Disordered" evidence="1">
    <location>
        <begin position="146"/>
        <end position="279"/>
    </location>
</feature>
<evidence type="ECO:0000313" key="2">
    <source>
        <dbReference type="EMBL" id="GGB35199.1"/>
    </source>
</evidence>
<gene>
    <name evidence="2" type="ORF">GCM10011489_24040</name>
</gene>